<dbReference type="EMBL" id="JACTAM010000021">
    <property type="protein sequence ID" value="KAI2650968.1"/>
    <property type="molecule type" value="Genomic_DNA"/>
</dbReference>
<proteinExistence type="predicted"/>
<sequence>MQIANTHPCINANGLLAAFGHIRLIKFLWCGFTGDTCTMAEYNKLKSMLLDMQPRTSTDGQANAMDQRRTLVDTMFKYIDRNQDGRLSSEELAEVRRLRVGVIKHCVGQALLKVKRVAAVGFWRMSSGMREEGSLLKLTDSAVLKVSTSLCLSCLTDLSSMAHSGRWTQAAAVITDVVMSCPASIVARCEEPAVIQNKISHASCNACHNVNHPEESEPPQSL</sequence>
<dbReference type="SUPFAM" id="SSF47473">
    <property type="entry name" value="EF-hand"/>
    <property type="match status" value="1"/>
</dbReference>
<gene>
    <name evidence="4" type="ORF">H4Q32_018957</name>
</gene>
<dbReference type="PROSITE" id="PS00018">
    <property type="entry name" value="EF_HAND_1"/>
    <property type="match status" value="1"/>
</dbReference>
<dbReference type="Gene3D" id="1.10.238.10">
    <property type="entry name" value="EF-hand"/>
    <property type="match status" value="1"/>
</dbReference>
<keyword evidence="5" id="KW-1185">Reference proteome</keyword>
<evidence type="ECO:0000313" key="4">
    <source>
        <dbReference type="EMBL" id="KAI2650968.1"/>
    </source>
</evidence>
<keyword evidence="1" id="KW-0479">Metal-binding</keyword>
<reference evidence="4 5" key="1">
    <citation type="submission" date="2022-01" db="EMBL/GenBank/DDBJ databases">
        <title>A high-quality chromosome-level genome assembly of rohu carp, Labeo rohita.</title>
        <authorList>
            <person name="Arick M.A. II"/>
            <person name="Hsu C.-Y."/>
            <person name="Magbanua Z."/>
            <person name="Pechanova O."/>
            <person name="Grover C."/>
            <person name="Miller E."/>
            <person name="Thrash A."/>
            <person name="Ezzel L."/>
            <person name="Alam S."/>
            <person name="Benzie J."/>
            <person name="Hamilton M."/>
            <person name="Karsi A."/>
            <person name="Lawrence M.L."/>
            <person name="Peterson D.G."/>
        </authorList>
    </citation>
    <scope>NUCLEOTIDE SEQUENCE [LARGE SCALE GENOMIC DNA]</scope>
    <source>
        <strain evidence="5">BAU-BD-2019</strain>
        <tissue evidence="4">Blood</tissue>
    </source>
</reference>
<dbReference type="InterPro" id="IPR002048">
    <property type="entry name" value="EF_hand_dom"/>
</dbReference>
<keyword evidence="2" id="KW-0106">Calcium</keyword>
<evidence type="ECO:0000256" key="1">
    <source>
        <dbReference type="ARBA" id="ARBA00022723"/>
    </source>
</evidence>
<dbReference type="InterPro" id="IPR011992">
    <property type="entry name" value="EF-hand-dom_pair"/>
</dbReference>
<dbReference type="PROSITE" id="PS50222">
    <property type="entry name" value="EF_HAND_2"/>
    <property type="match status" value="1"/>
</dbReference>
<dbReference type="Proteomes" id="UP000830375">
    <property type="component" value="Unassembled WGS sequence"/>
</dbReference>
<protein>
    <submittedName>
        <fullName evidence="4">Follistatin-related protein 4</fullName>
    </submittedName>
</protein>
<name>A0ABQ8LMS5_LABRO</name>
<feature type="domain" description="EF-hand" evidence="3">
    <location>
        <begin position="67"/>
        <end position="102"/>
    </location>
</feature>
<dbReference type="InterPro" id="IPR018247">
    <property type="entry name" value="EF_Hand_1_Ca_BS"/>
</dbReference>
<dbReference type="Pfam" id="PF13202">
    <property type="entry name" value="EF-hand_5"/>
    <property type="match status" value="1"/>
</dbReference>
<accession>A0ABQ8LMS5</accession>
<evidence type="ECO:0000256" key="2">
    <source>
        <dbReference type="ARBA" id="ARBA00022837"/>
    </source>
</evidence>
<evidence type="ECO:0000259" key="3">
    <source>
        <dbReference type="PROSITE" id="PS50222"/>
    </source>
</evidence>
<organism evidence="4 5">
    <name type="scientific">Labeo rohita</name>
    <name type="common">Indian major carp</name>
    <name type="synonym">Cyprinus rohita</name>
    <dbReference type="NCBI Taxonomy" id="84645"/>
    <lineage>
        <taxon>Eukaryota</taxon>
        <taxon>Metazoa</taxon>
        <taxon>Chordata</taxon>
        <taxon>Craniata</taxon>
        <taxon>Vertebrata</taxon>
        <taxon>Euteleostomi</taxon>
        <taxon>Actinopterygii</taxon>
        <taxon>Neopterygii</taxon>
        <taxon>Teleostei</taxon>
        <taxon>Ostariophysi</taxon>
        <taxon>Cypriniformes</taxon>
        <taxon>Cyprinidae</taxon>
        <taxon>Labeoninae</taxon>
        <taxon>Labeonini</taxon>
        <taxon>Labeo</taxon>
    </lineage>
</organism>
<evidence type="ECO:0000313" key="5">
    <source>
        <dbReference type="Proteomes" id="UP000830375"/>
    </source>
</evidence>
<comment type="caution">
    <text evidence="4">The sequence shown here is derived from an EMBL/GenBank/DDBJ whole genome shotgun (WGS) entry which is preliminary data.</text>
</comment>